<dbReference type="GO" id="GO:0015159">
    <property type="term" value="F:polysaccharide transmembrane transporter activity"/>
    <property type="evidence" value="ECO:0007669"/>
    <property type="project" value="InterPro"/>
</dbReference>
<keyword evidence="4" id="KW-1185">Reference proteome</keyword>
<accession>A0A372MHP0</accession>
<gene>
    <name evidence="3" type="ORF">DYP60_04510</name>
</gene>
<dbReference type="PANTHER" id="PTHR33619:SF3">
    <property type="entry name" value="POLYSACCHARIDE EXPORT PROTEIN GFCE-RELATED"/>
    <property type="match status" value="1"/>
</dbReference>
<protein>
    <submittedName>
        <fullName evidence="3">Sugar transporter</fullName>
    </submittedName>
</protein>
<keyword evidence="3" id="KW-0762">Sugar transport</keyword>
<dbReference type="Proteomes" id="UP000264002">
    <property type="component" value="Unassembled WGS sequence"/>
</dbReference>
<keyword evidence="1" id="KW-0812">Transmembrane</keyword>
<dbReference type="AlphaFoldDB" id="A0A372MHP0"/>
<organism evidence="3 4">
    <name type="scientific">Sphaerochaeta halotolerans</name>
    <dbReference type="NCBI Taxonomy" id="2293840"/>
    <lineage>
        <taxon>Bacteria</taxon>
        <taxon>Pseudomonadati</taxon>
        <taxon>Spirochaetota</taxon>
        <taxon>Spirochaetia</taxon>
        <taxon>Spirochaetales</taxon>
        <taxon>Sphaerochaetaceae</taxon>
        <taxon>Sphaerochaeta</taxon>
    </lineage>
</organism>
<sequence>MNRTRAHVVFVLIILLCSALPLSAEEAGLVIRSPLFGPQVKTSTSVENLEVQSFSAQLGLLAQPPVYNEEQRLLSAVSNGSYPVTPGDAFRLVYLDGMKSVTVDLQVDESSSVAIPGLGSIDGKGKTFAQVRKAIYDMVRTYYSYSNPQLVFIRTGSFMVSVVGEVVGTRVVPAWGLTRLSEVLQNATPYASTRNVRIRHADGSEEAFDLYMALREGVLEQDPLLRSGDVITLDRCEKLVMLSGRVYEQGSYQLLKSDRLEDLLTTYGGGLLSSADVQNIRIQRYNPESGAWYVQYVNLLEQPDYALSHLDQVIVDAQQPTLQTVTVEGAVSSSEVYDSLSTTALVGYPSGRIFYQYYPGESMKQMLTSLASRFLTVSDLEGAYLLRSGKKIPLNIQRILYGEDENQSMQLETGDTLLIPFTQRLVTVSGGVVRPGVFAYVPDKTVNYYLSLAGGLSDDAAYPTDIKIQGPDGKTLALEENIPPETTIAVAKETLARDIAPTVAIIGLVSSILGIIATVVNIILDSKSL</sequence>
<name>A0A372MHP0_9SPIR</name>
<dbReference type="InterPro" id="IPR019554">
    <property type="entry name" value="Soluble_ligand-bd"/>
</dbReference>
<comment type="caution">
    <text evidence="3">The sequence shown here is derived from an EMBL/GenBank/DDBJ whole genome shotgun (WGS) entry which is preliminary data.</text>
</comment>
<dbReference type="InterPro" id="IPR049712">
    <property type="entry name" value="Poly_export"/>
</dbReference>
<evidence type="ECO:0000313" key="3">
    <source>
        <dbReference type="EMBL" id="RFU95285.1"/>
    </source>
</evidence>
<proteinExistence type="predicted"/>
<reference evidence="3 4" key="2">
    <citation type="submission" date="2018-09" db="EMBL/GenBank/DDBJ databases">
        <title>Genome of Sphaerochaeta halotolerans strain 4-11.</title>
        <authorList>
            <person name="Nazina T.N."/>
            <person name="Sokolova D.S."/>
        </authorList>
    </citation>
    <scope>NUCLEOTIDE SEQUENCE [LARGE SCALE GENOMIC DNA]</scope>
    <source>
        <strain evidence="3 4">4-11</strain>
    </source>
</reference>
<dbReference type="Gene3D" id="3.10.560.10">
    <property type="entry name" value="Outer membrane lipoprotein wza domain like"/>
    <property type="match status" value="3"/>
</dbReference>
<keyword evidence="1" id="KW-0472">Membrane</keyword>
<evidence type="ECO:0000313" key="4">
    <source>
        <dbReference type="Proteomes" id="UP000264002"/>
    </source>
</evidence>
<evidence type="ECO:0000256" key="1">
    <source>
        <dbReference type="SAM" id="Phobius"/>
    </source>
</evidence>
<dbReference type="PANTHER" id="PTHR33619">
    <property type="entry name" value="POLYSACCHARIDE EXPORT PROTEIN GFCE-RELATED"/>
    <property type="match status" value="1"/>
</dbReference>
<dbReference type="Pfam" id="PF10531">
    <property type="entry name" value="SLBB"/>
    <property type="match status" value="1"/>
</dbReference>
<reference evidence="4" key="1">
    <citation type="submission" date="2018-08" db="EMBL/GenBank/DDBJ databases">
        <authorList>
            <person name="Grouzdev D.S."/>
            <person name="Krutkina M.S."/>
        </authorList>
    </citation>
    <scope>NUCLEOTIDE SEQUENCE [LARGE SCALE GENOMIC DNA]</scope>
    <source>
        <strain evidence="4">4-11</strain>
    </source>
</reference>
<evidence type="ECO:0000259" key="2">
    <source>
        <dbReference type="Pfam" id="PF10531"/>
    </source>
</evidence>
<keyword evidence="3" id="KW-0813">Transport</keyword>
<dbReference type="EMBL" id="QUWK01000004">
    <property type="protein sequence ID" value="RFU95285.1"/>
    <property type="molecule type" value="Genomic_DNA"/>
</dbReference>
<keyword evidence="1" id="KW-1133">Transmembrane helix</keyword>
<dbReference type="RefSeq" id="WP_117329695.1">
    <property type="nucleotide sequence ID" value="NZ_QUWK01000004.1"/>
</dbReference>
<feature type="domain" description="Soluble ligand binding" evidence="2">
    <location>
        <begin position="426"/>
        <end position="465"/>
    </location>
</feature>
<feature type="transmembrane region" description="Helical" evidence="1">
    <location>
        <begin position="503"/>
        <end position="524"/>
    </location>
</feature>